<sequence length="276" mass="31145">MFDLSYKLICIDMDGTLLSTNHEISKRNLEAIKKATEKGVQVAVTTGRVFASAYYYADIIGVTTPIIASNGAYIREKLGDKIIYKGLLGLENCQRIMEVINKYNLYPHFNTYNTIYTEKLIYSSKYYSKANESLPEGRKINIVITSNWNNIFTENEDEILKCIIVDKDMEKLAEVKEELKKIEELEVVSSFKNNVEVMRKGISKGRAVEILANYYNIDMKEVICIGDSENDLSMIKAAGLGVAMGNGDKLVKDVADYITDTNDEDGVGKVIEKFIF</sequence>
<dbReference type="SUPFAM" id="SSF56784">
    <property type="entry name" value="HAD-like"/>
    <property type="match status" value="1"/>
</dbReference>
<dbReference type="PROSITE" id="PS01228">
    <property type="entry name" value="COF_1"/>
    <property type="match status" value="1"/>
</dbReference>
<dbReference type="PANTHER" id="PTHR10000:SF8">
    <property type="entry name" value="HAD SUPERFAMILY HYDROLASE-LIKE, TYPE 3"/>
    <property type="match status" value="1"/>
</dbReference>
<dbReference type="InterPro" id="IPR000150">
    <property type="entry name" value="Cof"/>
</dbReference>
<keyword evidence="1" id="KW-0378">Hydrolase</keyword>
<dbReference type="PANTHER" id="PTHR10000">
    <property type="entry name" value="PHOSPHOSERINE PHOSPHATASE"/>
    <property type="match status" value="1"/>
</dbReference>
<gene>
    <name evidence="1" type="ORF">GCM10008905_26130</name>
</gene>
<dbReference type="CDD" id="cd07516">
    <property type="entry name" value="HAD_Pase"/>
    <property type="match status" value="1"/>
</dbReference>
<dbReference type="InterPro" id="IPR036412">
    <property type="entry name" value="HAD-like_sf"/>
</dbReference>
<keyword evidence="2" id="KW-1185">Reference proteome</keyword>
<dbReference type="Gene3D" id="3.30.1240.10">
    <property type="match status" value="1"/>
</dbReference>
<dbReference type="InterPro" id="IPR006379">
    <property type="entry name" value="HAD-SF_hydro_IIB"/>
</dbReference>
<dbReference type="PROSITE" id="PS01229">
    <property type="entry name" value="COF_2"/>
    <property type="match status" value="1"/>
</dbReference>
<organism evidence="1 2">
    <name type="scientific">Clostridium malenominatum</name>
    <dbReference type="NCBI Taxonomy" id="1539"/>
    <lineage>
        <taxon>Bacteria</taxon>
        <taxon>Bacillati</taxon>
        <taxon>Bacillota</taxon>
        <taxon>Clostridia</taxon>
        <taxon>Eubacteriales</taxon>
        <taxon>Clostridiaceae</taxon>
        <taxon>Clostridium</taxon>
    </lineage>
</organism>
<dbReference type="Pfam" id="PF08282">
    <property type="entry name" value="Hydrolase_3"/>
    <property type="match status" value="1"/>
</dbReference>
<dbReference type="SFLD" id="SFLDG01140">
    <property type="entry name" value="C2.B:_Phosphomannomutase_and_P"/>
    <property type="match status" value="1"/>
</dbReference>
<dbReference type="SFLD" id="SFLDG01144">
    <property type="entry name" value="C2.B.4:_PGP_Like"/>
    <property type="match status" value="1"/>
</dbReference>
<dbReference type="EMBL" id="BAAACF010000003">
    <property type="protein sequence ID" value="GAA0727936.1"/>
    <property type="molecule type" value="Genomic_DNA"/>
</dbReference>
<comment type="caution">
    <text evidence="1">The sequence shown here is derived from an EMBL/GenBank/DDBJ whole genome shotgun (WGS) entry which is preliminary data.</text>
</comment>
<dbReference type="NCBIfam" id="TIGR01484">
    <property type="entry name" value="HAD-SF-IIB"/>
    <property type="match status" value="1"/>
</dbReference>
<dbReference type="Proteomes" id="UP001500339">
    <property type="component" value="Unassembled WGS sequence"/>
</dbReference>
<evidence type="ECO:0000313" key="2">
    <source>
        <dbReference type="Proteomes" id="UP001500339"/>
    </source>
</evidence>
<dbReference type="Gene3D" id="3.40.50.1000">
    <property type="entry name" value="HAD superfamily/HAD-like"/>
    <property type="match status" value="1"/>
</dbReference>
<reference evidence="1 2" key="1">
    <citation type="journal article" date="2019" name="Int. J. Syst. Evol. Microbiol.">
        <title>The Global Catalogue of Microorganisms (GCM) 10K type strain sequencing project: providing services to taxonomists for standard genome sequencing and annotation.</title>
        <authorList>
            <consortium name="The Broad Institute Genomics Platform"/>
            <consortium name="The Broad Institute Genome Sequencing Center for Infectious Disease"/>
            <person name="Wu L."/>
            <person name="Ma J."/>
        </authorList>
    </citation>
    <scope>NUCLEOTIDE SEQUENCE [LARGE SCALE GENOMIC DNA]</scope>
    <source>
        <strain evidence="1 2">JCM 1405</strain>
    </source>
</reference>
<dbReference type="GO" id="GO:0016787">
    <property type="term" value="F:hydrolase activity"/>
    <property type="evidence" value="ECO:0007669"/>
    <property type="project" value="UniProtKB-KW"/>
</dbReference>
<evidence type="ECO:0000313" key="1">
    <source>
        <dbReference type="EMBL" id="GAA0727936.1"/>
    </source>
</evidence>
<name>A0ABN1J3U8_9CLOT</name>
<protein>
    <submittedName>
        <fullName evidence="1">Cof-type HAD-IIB family hydrolase</fullName>
    </submittedName>
</protein>
<proteinExistence type="predicted"/>
<dbReference type="SFLD" id="SFLDS00003">
    <property type="entry name" value="Haloacid_Dehalogenase"/>
    <property type="match status" value="1"/>
</dbReference>
<dbReference type="InterPro" id="IPR023214">
    <property type="entry name" value="HAD_sf"/>
</dbReference>
<accession>A0ABN1J3U8</accession>
<dbReference type="NCBIfam" id="TIGR00099">
    <property type="entry name" value="Cof-subfamily"/>
    <property type="match status" value="1"/>
</dbReference>